<dbReference type="InterPro" id="IPR000760">
    <property type="entry name" value="Inositol_monophosphatase-like"/>
</dbReference>
<protein>
    <submittedName>
        <fullName evidence="2">Inositol monophosphatase family protein</fullName>
    </submittedName>
</protein>
<dbReference type="PRINTS" id="PR00377">
    <property type="entry name" value="IMPHPHTASES"/>
</dbReference>
<dbReference type="Pfam" id="PF00459">
    <property type="entry name" value="Inositol_P"/>
    <property type="match status" value="1"/>
</dbReference>
<gene>
    <name evidence="2" type="ORF">Q8A49_02155</name>
</gene>
<dbReference type="RefSeq" id="WP_330156586.1">
    <property type="nucleotide sequence ID" value="NZ_BAAAJA010000010.1"/>
</dbReference>
<dbReference type="SUPFAM" id="SSF56655">
    <property type="entry name" value="Carbohydrate phosphatase"/>
    <property type="match status" value="1"/>
</dbReference>
<dbReference type="EMBL" id="JAUUCC010000003">
    <property type="protein sequence ID" value="MEE2049295.1"/>
    <property type="molecule type" value="Genomic_DNA"/>
</dbReference>
<evidence type="ECO:0000313" key="2">
    <source>
        <dbReference type="EMBL" id="MEE2049295.1"/>
    </source>
</evidence>
<evidence type="ECO:0000313" key="3">
    <source>
        <dbReference type="Proteomes" id="UP001348641"/>
    </source>
</evidence>
<accession>A0ABU7KJ19</accession>
<feature type="compositionally biased region" description="Low complexity" evidence="1">
    <location>
        <begin position="179"/>
        <end position="189"/>
    </location>
</feature>
<sequence>MGDDGDLGFAHRLADLAWEVAMRHVASGDRTAAEKEDGSPVTPADLRVEGELRALVARERPADAFDGEEYAGRDGGPLRWVVDPVDGTGSLLAGEPEWSTLIALARGRDVRLGVVSAPALGRRWWASHGGGAWTAAFTGPPGGRGTPVPLRVSSADRLGRARVGIWPPPQRIGARERASAAGLAAGAEETVPDLDWTGRGTAEPPPPKPSTGSGTCHGGLLVAAGLLDAFLLVGAGPWDIAALVPIVREAGGAFSDLAGQDRFDTGSALFSNGRVHGEALDAVRPAP</sequence>
<evidence type="ECO:0000256" key="1">
    <source>
        <dbReference type="SAM" id="MobiDB-lite"/>
    </source>
</evidence>
<dbReference type="PANTHER" id="PTHR20854">
    <property type="entry name" value="INOSITOL MONOPHOSPHATASE"/>
    <property type="match status" value="1"/>
</dbReference>
<comment type="caution">
    <text evidence="2">The sequence shown here is derived from an EMBL/GenBank/DDBJ whole genome shotgun (WGS) entry which is preliminary data.</text>
</comment>
<dbReference type="Gene3D" id="3.30.540.10">
    <property type="entry name" value="Fructose-1,6-Bisphosphatase, subunit A, domain 1"/>
    <property type="match status" value="1"/>
</dbReference>
<feature type="region of interest" description="Disordered" evidence="1">
    <location>
        <begin position="178"/>
        <end position="214"/>
    </location>
</feature>
<reference evidence="2 3" key="1">
    <citation type="submission" date="2023-07" db="EMBL/GenBank/DDBJ databases">
        <authorList>
            <person name="Girao M."/>
            <person name="Carvalho M.F."/>
        </authorList>
    </citation>
    <scope>NUCLEOTIDE SEQUENCE [LARGE SCALE GENOMIC DNA]</scope>
    <source>
        <strain evidence="2 3">66/93</strain>
    </source>
</reference>
<proteinExistence type="predicted"/>
<organism evidence="2 3">
    <name type="scientific">Nocardiopsis tropica</name>
    <dbReference type="NCBI Taxonomy" id="109330"/>
    <lineage>
        <taxon>Bacteria</taxon>
        <taxon>Bacillati</taxon>
        <taxon>Actinomycetota</taxon>
        <taxon>Actinomycetes</taxon>
        <taxon>Streptosporangiales</taxon>
        <taxon>Nocardiopsidaceae</taxon>
        <taxon>Nocardiopsis</taxon>
    </lineage>
</organism>
<name>A0ABU7KJ19_9ACTN</name>
<dbReference type="Proteomes" id="UP001348641">
    <property type="component" value="Unassembled WGS sequence"/>
</dbReference>
<dbReference type="PANTHER" id="PTHR20854:SF4">
    <property type="entry name" value="INOSITOL-1-MONOPHOSPHATASE-RELATED"/>
    <property type="match status" value="1"/>
</dbReference>
<dbReference type="Gene3D" id="3.40.190.80">
    <property type="match status" value="1"/>
</dbReference>